<feature type="binding site" evidence="6">
    <location>
        <position position="35"/>
    </location>
    <ligand>
        <name>Zn(2+)</name>
        <dbReference type="ChEBI" id="CHEBI:29105"/>
    </ligand>
</feature>
<dbReference type="InterPro" id="IPR022845">
    <property type="entry name" value="Ribosomal_eS31_arc"/>
</dbReference>
<evidence type="ECO:0000256" key="4">
    <source>
        <dbReference type="ARBA" id="ARBA00022980"/>
    </source>
</evidence>
<dbReference type="STRING" id="886738.Nlim_0115"/>
<feature type="domain" description="Small ribosomal subunit protein eS31" evidence="7">
    <location>
        <begin position="17"/>
        <end position="59"/>
    </location>
</feature>
<keyword evidence="2 6" id="KW-0863">Zinc-finger</keyword>
<dbReference type="GO" id="GO:0003735">
    <property type="term" value="F:structural constituent of ribosome"/>
    <property type="evidence" value="ECO:0007669"/>
    <property type="project" value="InterPro"/>
</dbReference>
<comment type="cofactor">
    <cofactor evidence="6">
        <name>Zn(2+)</name>
        <dbReference type="ChEBI" id="CHEBI:29105"/>
    </cofactor>
    <text evidence="6">Binds 1 zinc ion per subunit.</text>
</comment>
<dbReference type="GO" id="GO:0005840">
    <property type="term" value="C:ribosome"/>
    <property type="evidence" value="ECO:0007669"/>
    <property type="project" value="UniProtKB-KW"/>
</dbReference>
<keyword evidence="5 6" id="KW-0687">Ribonucleoprotein</keyword>
<name>F3KI23_9ARCH</name>
<evidence type="ECO:0000259" key="7">
    <source>
        <dbReference type="SMART" id="SM01402"/>
    </source>
</evidence>
<comment type="subunit">
    <text evidence="6">Part of the 30S ribosomal subunit.</text>
</comment>
<keyword evidence="1 6" id="KW-0479">Metal-binding</keyword>
<dbReference type="NCBIfam" id="NF001669">
    <property type="entry name" value="PRK00432.1"/>
    <property type="match status" value="1"/>
</dbReference>
<keyword evidence="4 6" id="KW-0689">Ribosomal protein</keyword>
<dbReference type="HAMAP" id="MF_00777">
    <property type="entry name" value="Ribosomal_eS31"/>
    <property type="match status" value="1"/>
</dbReference>
<protein>
    <recommendedName>
        <fullName evidence="6">Small ribosomal subunit protein eS31</fullName>
    </recommendedName>
</protein>
<dbReference type="Gene3D" id="6.20.50.150">
    <property type="match status" value="1"/>
</dbReference>
<comment type="similarity">
    <text evidence="6">Belongs to the eukaryotic ribosomal protein eS31 family.</text>
</comment>
<dbReference type="SMART" id="SM01402">
    <property type="entry name" value="Ribosomal_S27"/>
    <property type="match status" value="1"/>
</dbReference>
<dbReference type="InterPro" id="IPR038582">
    <property type="entry name" value="Ribosomal_eS31_euk-type_sf"/>
</dbReference>
<accession>F3KI23</accession>
<keyword evidence="3 6" id="KW-0862">Zinc</keyword>
<evidence type="ECO:0000256" key="2">
    <source>
        <dbReference type="ARBA" id="ARBA00022771"/>
    </source>
</evidence>
<feature type="binding site" evidence="6">
    <location>
        <position position="38"/>
    </location>
    <ligand>
        <name>Zn(2+)</name>
        <dbReference type="ChEBI" id="CHEBI:29105"/>
    </ligand>
</feature>
<dbReference type="SUPFAM" id="SSF57829">
    <property type="entry name" value="Zn-binding ribosomal proteins"/>
    <property type="match status" value="1"/>
</dbReference>
<organism evidence="8">
    <name type="scientific">Candidatus Nitrosarchaeum limnium SFB1</name>
    <dbReference type="NCBI Taxonomy" id="886738"/>
    <lineage>
        <taxon>Archaea</taxon>
        <taxon>Nitrososphaerota</taxon>
        <taxon>Nitrososphaeria</taxon>
        <taxon>Nitrosopumilales</taxon>
        <taxon>Nitrosopumilaceae</taxon>
        <taxon>Nitrosarchaeum</taxon>
    </lineage>
</organism>
<dbReference type="AlphaFoldDB" id="F3KI23"/>
<reference evidence="8" key="1">
    <citation type="journal article" date="2011" name="PLoS ONE">
        <title>Genome of a low-salinity ammonia-oxidizing archaeon determined by single-cell and metagenomic analysis.</title>
        <authorList>
            <person name="Blainey P.C."/>
            <person name="Mosier A.C."/>
            <person name="Potanina A."/>
            <person name="Francis C.A."/>
            <person name="Quake S.R."/>
        </authorList>
    </citation>
    <scope>NUCLEOTIDE SEQUENCE [LARGE SCALE GENOMIC DNA]</scope>
    <source>
        <strain evidence="8">SFB1</strain>
    </source>
</reference>
<dbReference type="EMBL" id="AEGP01000015">
    <property type="protein sequence ID" value="EGG42980.1"/>
    <property type="molecule type" value="Genomic_DNA"/>
</dbReference>
<feature type="binding site" evidence="6">
    <location>
        <position position="56"/>
    </location>
    <ligand>
        <name>Zn(2+)</name>
        <dbReference type="ChEBI" id="CHEBI:29105"/>
    </ligand>
</feature>
<feature type="binding site" evidence="6">
    <location>
        <position position="53"/>
    </location>
    <ligand>
        <name>Zn(2+)</name>
        <dbReference type="ChEBI" id="CHEBI:29105"/>
    </ligand>
</feature>
<dbReference type="GO" id="GO:1990904">
    <property type="term" value="C:ribonucleoprotein complex"/>
    <property type="evidence" value="ECO:0007669"/>
    <property type="project" value="UniProtKB-KW"/>
</dbReference>
<comment type="caution">
    <text evidence="6">Lacks conserved residue(s) required for the propagation of feature annotation.</text>
</comment>
<dbReference type="GO" id="GO:0008270">
    <property type="term" value="F:zinc ion binding"/>
    <property type="evidence" value="ECO:0007669"/>
    <property type="project" value="UniProtKB-UniRule"/>
</dbReference>
<evidence type="ECO:0000256" key="1">
    <source>
        <dbReference type="ARBA" id="ARBA00022723"/>
    </source>
</evidence>
<dbReference type="Pfam" id="PF01599">
    <property type="entry name" value="Ribosomal_S27"/>
    <property type="match status" value="1"/>
</dbReference>
<dbReference type="InterPro" id="IPR011332">
    <property type="entry name" value="Ribosomal_zn-bd"/>
</dbReference>
<evidence type="ECO:0000256" key="3">
    <source>
        <dbReference type="ARBA" id="ARBA00022833"/>
    </source>
</evidence>
<dbReference type="Proteomes" id="UP000004348">
    <property type="component" value="Chromosome"/>
</dbReference>
<evidence type="ECO:0000256" key="6">
    <source>
        <dbReference type="HAMAP-Rule" id="MF_00777"/>
    </source>
</evidence>
<dbReference type="PATRIC" id="fig|886738.10.peg.131"/>
<evidence type="ECO:0000313" key="8">
    <source>
        <dbReference type="EMBL" id="EGG42980.1"/>
    </source>
</evidence>
<sequence>MAGKKAAEGKKGSSPNVYKYFKIEGDKLTRGRKNCSRCGKGVFMSKHKDRNTCGKCGLTEFNQ</sequence>
<evidence type="ECO:0000256" key="5">
    <source>
        <dbReference type="ARBA" id="ARBA00023274"/>
    </source>
</evidence>
<dbReference type="GO" id="GO:0006412">
    <property type="term" value="P:translation"/>
    <property type="evidence" value="ECO:0007669"/>
    <property type="project" value="UniProtKB-UniRule"/>
</dbReference>
<comment type="caution">
    <text evidence="8">The sequence shown here is derived from an EMBL/GenBank/DDBJ whole genome shotgun (WGS) entry which is preliminary data.</text>
</comment>
<dbReference type="HOGENOM" id="CLU_179743_2_0_2"/>
<gene>
    <name evidence="6" type="primary">rps27ae</name>
    <name evidence="8" type="ORF">Nlim_0115</name>
</gene>
<dbReference type="InterPro" id="IPR002906">
    <property type="entry name" value="Ribosomal_eS31"/>
</dbReference>
<proteinExistence type="inferred from homology"/>